<dbReference type="InterPro" id="IPR036513">
    <property type="entry name" value="STAS_dom_sf"/>
</dbReference>
<organism evidence="8 9">
    <name type="scientific">Penicillium capsulatum</name>
    <dbReference type="NCBI Taxonomy" id="69766"/>
    <lineage>
        <taxon>Eukaryota</taxon>
        <taxon>Fungi</taxon>
        <taxon>Dikarya</taxon>
        <taxon>Ascomycota</taxon>
        <taxon>Pezizomycotina</taxon>
        <taxon>Eurotiomycetes</taxon>
        <taxon>Eurotiomycetidae</taxon>
        <taxon>Eurotiales</taxon>
        <taxon>Aspergillaceae</taxon>
        <taxon>Penicillium</taxon>
    </lineage>
</organism>
<dbReference type="GO" id="GO:0055085">
    <property type="term" value="P:transmembrane transport"/>
    <property type="evidence" value="ECO:0007669"/>
    <property type="project" value="InterPro"/>
</dbReference>
<feature type="compositionally biased region" description="Basic and acidic residues" evidence="5">
    <location>
        <begin position="590"/>
        <end position="606"/>
    </location>
</feature>
<dbReference type="InterPro" id="IPR002645">
    <property type="entry name" value="STAS_dom"/>
</dbReference>
<reference evidence="8" key="1">
    <citation type="submission" date="2022-11" db="EMBL/GenBank/DDBJ databases">
        <authorList>
            <person name="Petersen C."/>
        </authorList>
    </citation>
    <scope>NUCLEOTIDE SEQUENCE</scope>
    <source>
        <strain evidence="8">IBT 21917</strain>
    </source>
</reference>
<protein>
    <submittedName>
        <fullName evidence="8">Sulfate anion transporter</fullName>
    </submittedName>
</protein>
<feature type="domain" description="STAS" evidence="7">
    <location>
        <begin position="549"/>
        <end position="673"/>
    </location>
</feature>
<evidence type="ECO:0000256" key="3">
    <source>
        <dbReference type="ARBA" id="ARBA00022989"/>
    </source>
</evidence>
<gene>
    <name evidence="8" type="ORF">N7492_001474</name>
</gene>
<evidence type="ECO:0000256" key="6">
    <source>
        <dbReference type="SAM" id="Phobius"/>
    </source>
</evidence>
<keyword evidence="9" id="KW-1185">Reference proteome</keyword>
<feature type="region of interest" description="Disordered" evidence="5">
    <location>
        <begin position="587"/>
        <end position="607"/>
    </location>
</feature>
<keyword evidence="4 6" id="KW-0472">Membrane</keyword>
<dbReference type="InterPro" id="IPR011547">
    <property type="entry name" value="SLC26A/SulP_dom"/>
</dbReference>
<comment type="caution">
    <text evidence="8">The sequence shown here is derived from an EMBL/GenBank/DDBJ whole genome shotgun (WGS) entry which is preliminary data.</text>
</comment>
<feature type="transmembrane region" description="Helical" evidence="6">
    <location>
        <begin position="282"/>
        <end position="304"/>
    </location>
</feature>
<feature type="transmembrane region" description="Helical" evidence="6">
    <location>
        <begin position="376"/>
        <end position="399"/>
    </location>
</feature>
<dbReference type="Pfam" id="PF00916">
    <property type="entry name" value="Sulfate_transp"/>
    <property type="match status" value="1"/>
</dbReference>
<dbReference type="FunFam" id="3.30.750.24:FF:000024">
    <property type="entry name" value="Sulfate permease 2"/>
    <property type="match status" value="1"/>
</dbReference>
<dbReference type="Proteomes" id="UP001146351">
    <property type="component" value="Unassembled WGS sequence"/>
</dbReference>
<sequence>MMAVKKCLGLQDPVNPLHDKLNVRDRDPTVVDWLNEVCPSGSQLLQSIVRLFPFLQWIEHYNLQWFIGDLIAGIHFCQTHPNPWLITRVDLGATIGAVVVPQGIGYAKLANLPLHYGLYTSFMGGVVYWLFATSKDITIGPVAVMSTVVGSIIVDVQTVYPDIPGSEIAVSIAVICGGIVTFMGLARLGFIIDFIPLPSITSFMTGSAITICAGQVKSLLGETADFSTRGSTYQVIIDSLRYLPSSQGYDAAMGVCALITLYAIRAACNYGARQLPRRAKLFFFIGALRTVFVILLFTMVSALVNLHRRHDPAFAIVGHIPQGFKHAGIPKLRAKVIKEFATKLPASVIVLLLEHIAVSKSFGRINNYTIDPSQELIAIGVTNLLGPFIGAYSATGSFSRSAIQSKSGVRTPLAGLITACVVLVAIYALTNVLYYVPHASLSGVIIHAVGDLIVAPNTIYQFWLISPLDAVIFAVGLVVAITNTIPNSIYVSVCISLLILLFRHAKAPGYFLARAWVGDGDRDDQRPVFLPLDKRDGDGTDVKLESPRPGVFVYRFSEGFNYPNAGHYLDPMVQEILKNTRRADSQGYVKGDRPWNDPGPGRKENEMDTSQLPLLRAIVLDFSAVNNVDVTSVQCLIDVRDQLNLRAAPVEVQWHFAHVSNRWTKRALTAAGFGYPSPLAMSVVQGRVPDSGTCSRGSPPDVEAGQKGATCKESDGHVKSWEKGLCSHTNQSVGLKSSTRPFFHVDLASALESVDVYLAGNPAA</sequence>
<keyword evidence="2 6" id="KW-0812">Transmembrane</keyword>
<dbReference type="AlphaFoldDB" id="A0A9W9ITB5"/>
<feature type="transmembrane region" description="Helical" evidence="6">
    <location>
        <begin position="251"/>
        <end position="270"/>
    </location>
</feature>
<evidence type="ECO:0000256" key="2">
    <source>
        <dbReference type="ARBA" id="ARBA00022692"/>
    </source>
</evidence>
<dbReference type="NCBIfam" id="TIGR00815">
    <property type="entry name" value="sulP"/>
    <property type="match status" value="1"/>
</dbReference>
<dbReference type="Gene3D" id="3.30.750.24">
    <property type="entry name" value="STAS domain"/>
    <property type="match status" value="1"/>
</dbReference>
<dbReference type="OrthoDB" id="288203at2759"/>
<feature type="transmembrane region" description="Helical" evidence="6">
    <location>
        <begin position="462"/>
        <end position="482"/>
    </location>
</feature>
<evidence type="ECO:0000313" key="9">
    <source>
        <dbReference type="Proteomes" id="UP001146351"/>
    </source>
</evidence>
<feature type="transmembrane region" description="Helical" evidence="6">
    <location>
        <begin position="411"/>
        <end position="429"/>
    </location>
</feature>
<evidence type="ECO:0000259" key="7">
    <source>
        <dbReference type="PROSITE" id="PS50801"/>
    </source>
</evidence>
<dbReference type="GO" id="GO:0016020">
    <property type="term" value="C:membrane"/>
    <property type="evidence" value="ECO:0007669"/>
    <property type="project" value="UniProtKB-SubCell"/>
</dbReference>
<dbReference type="CDD" id="cd07042">
    <property type="entry name" value="STAS_SulP_like_sulfate_transporter"/>
    <property type="match status" value="1"/>
</dbReference>
<evidence type="ECO:0000256" key="1">
    <source>
        <dbReference type="ARBA" id="ARBA00004141"/>
    </source>
</evidence>
<evidence type="ECO:0000256" key="4">
    <source>
        <dbReference type="ARBA" id="ARBA00023136"/>
    </source>
</evidence>
<feature type="region of interest" description="Disordered" evidence="5">
    <location>
        <begin position="690"/>
        <end position="709"/>
    </location>
</feature>
<comment type="subcellular location">
    <subcellularLocation>
        <location evidence="1">Membrane</location>
        <topology evidence="1">Multi-pass membrane protein</topology>
    </subcellularLocation>
</comment>
<accession>A0A9W9ITB5</accession>
<name>A0A9W9ITB5_9EURO</name>
<feature type="transmembrane region" description="Helical" evidence="6">
    <location>
        <begin position="488"/>
        <end position="505"/>
    </location>
</feature>
<feature type="transmembrane region" description="Helical" evidence="6">
    <location>
        <begin position="114"/>
        <end position="131"/>
    </location>
</feature>
<dbReference type="InterPro" id="IPR001902">
    <property type="entry name" value="SLC26A/SulP_fam"/>
</dbReference>
<reference evidence="8" key="2">
    <citation type="journal article" date="2023" name="IMA Fungus">
        <title>Comparative genomic study of the Penicillium genus elucidates a diverse pangenome and 15 lateral gene transfer events.</title>
        <authorList>
            <person name="Petersen C."/>
            <person name="Sorensen T."/>
            <person name="Nielsen M.R."/>
            <person name="Sondergaard T.E."/>
            <person name="Sorensen J.L."/>
            <person name="Fitzpatrick D.A."/>
            <person name="Frisvad J.C."/>
            <person name="Nielsen K.L."/>
        </authorList>
    </citation>
    <scope>NUCLEOTIDE SEQUENCE</scope>
    <source>
        <strain evidence="8">IBT 21917</strain>
    </source>
</reference>
<dbReference type="PANTHER" id="PTHR11814">
    <property type="entry name" value="SULFATE TRANSPORTER"/>
    <property type="match status" value="1"/>
</dbReference>
<dbReference type="Pfam" id="PF01740">
    <property type="entry name" value="STAS"/>
    <property type="match status" value="1"/>
</dbReference>
<feature type="transmembrane region" description="Helical" evidence="6">
    <location>
        <begin position="137"/>
        <end position="156"/>
    </location>
</feature>
<dbReference type="PROSITE" id="PS50801">
    <property type="entry name" value="STAS"/>
    <property type="match status" value="1"/>
</dbReference>
<evidence type="ECO:0000256" key="5">
    <source>
        <dbReference type="SAM" id="MobiDB-lite"/>
    </source>
</evidence>
<proteinExistence type="predicted"/>
<keyword evidence="3 6" id="KW-1133">Transmembrane helix</keyword>
<dbReference type="EMBL" id="JAPQKO010000001">
    <property type="protein sequence ID" value="KAJ5183858.1"/>
    <property type="molecule type" value="Genomic_DNA"/>
</dbReference>
<evidence type="ECO:0000313" key="8">
    <source>
        <dbReference type="EMBL" id="KAJ5183858.1"/>
    </source>
</evidence>
<feature type="transmembrane region" description="Helical" evidence="6">
    <location>
        <begin position="168"/>
        <end position="192"/>
    </location>
</feature>